<organism evidence="6 7">
    <name type="scientific">Alcanivorax dieselolei (strain DSM 16502 / CGMCC 1.3690 / MCCC 1A00001 / B-5)</name>
    <name type="common">Alloalcanivorax dieselolei</name>
    <dbReference type="NCBI Taxonomy" id="930169"/>
    <lineage>
        <taxon>Bacteria</taxon>
        <taxon>Pseudomonadati</taxon>
        <taxon>Pseudomonadota</taxon>
        <taxon>Gammaproteobacteria</taxon>
        <taxon>Oceanospirillales</taxon>
        <taxon>Alcanivoracaceae</taxon>
        <taxon>Alloalcanivorax</taxon>
    </lineage>
</organism>
<evidence type="ECO:0000256" key="3">
    <source>
        <dbReference type="ARBA" id="ARBA00023163"/>
    </source>
</evidence>
<dbReference type="InterPro" id="IPR009057">
    <property type="entry name" value="Homeodomain-like_sf"/>
</dbReference>
<evidence type="ECO:0000256" key="2">
    <source>
        <dbReference type="ARBA" id="ARBA00023125"/>
    </source>
</evidence>
<dbReference type="InterPro" id="IPR001647">
    <property type="entry name" value="HTH_TetR"/>
</dbReference>
<dbReference type="PANTHER" id="PTHR47506:SF3">
    <property type="entry name" value="HTH-TYPE TRANSCRIPTIONAL REGULATOR LMRA"/>
    <property type="match status" value="1"/>
</dbReference>
<dbReference type="STRING" id="930169.B5T_00518"/>
<dbReference type="HOGENOM" id="CLU_069356_28_1_6"/>
<dbReference type="Pfam" id="PF21993">
    <property type="entry name" value="TetR_C_13_2"/>
    <property type="match status" value="1"/>
</dbReference>
<dbReference type="GO" id="GO:0003677">
    <property type="term" value="F:DNA binding"/>
    <property type="evidence" value="ECO:0007669"/>
    <property type="project" value="UniProtKB-UniRule"/>
</dbReference>
<keyword evidence="1" id="KW-0805">Transcription regulation</keyword>
<dbReference type="PANTHER" id="PTHR47506">
    <property type="entry name" value="TRANSCRIPTIONAL REGULATORY PROTEIN"/>
    <property type="match status" value="1"/>
</dbReference>
<dbReference type="PRINTS" id="PR00455">
    <property type="entry name" value="HTHTETR"/>
</dbReference>
<protein>
    <submittedName>
        <fullName evidence="6">Putative TetR family transcriptional regulator</fullName>
    </submittedName>
</protein>
<dbReference type="InterPro" id="IPR036271">
    <property type="entry name" value="Tet_transcr_reg_TetR-rel_C_sf"/>
</dbReference>
<dbReference type="AlphaFoldDB" id="K0C8A8"/>
<dbReference type="eggNOG" id="COG1309">
    <property type="taxonomic scope" value="Bacteria"/>
</dbReference>
<evidence type="ECO:0000256" key="4">
    <source>
        <dbReference type="PROSITE-ProRule" id="PRU00335"/>
    </source>
</evidence>
<dbReference type="SUPFAM" id="SSF46689">
    <property type="entry name" value="Homeodomain-like"/>
    <property type="match status" value="1"/>
</dbReference>
<sequence length="202" mass="21850">MAARPKHRDRLIHSAVALFRKQGYAATGINDILAAAGAPKGSFYHYFPNGKEQLGEAAVRYAGERVLDTLRDLRRQHGNSADALRAYGELLTGWMAQSGFADGCPLATTLLETTPASRLITDAGREAIQNWRREWETLLIDDGIQADRARPLASLILSALEGALVQARVECHGQAIADACASLADQINALRPKAPEIAPKPL</sequence>
<dbReference type="InterPro" id="IPR054156">
    <property type="entry name" value="YxaF_TetR_C"/>
</dbReference>
<dbReference type="Proteomes" id="UP000006286">
    <property type="component" value="Chromosome"/>
</dbReference>
<dbReference type="KEGG" id="adi:B5T_00518"/>
<dbReference type="OrthoDB" id="4541465at2"/>
<dbReference type="PATRIC" id="fig|930169.3.peg.502"/>
<dbReference type="Pfam" id="PF00440">
    <property type="entry name" value="TetR_N"/>
    <property type="match status" value="1"/>
</dbReference>
<evidence type="ECO:0000259" key="5">
    <source>
        <dbReference type="PROSITE" id="PS50977"/>
    </source>
</evidence>
<gene>
    <name evidence="6" type="ordered locus">B5T_00518</name>
</gene>
<dbReference type="Gene3D" id="1.10.357.10">
    <property type="entry name" value="Tetracycline Repressor, domain 2"/>
    <property type="match status" value="1"/>
</dbReference>
<keyword evidence="7" id="KW-1185">Reference proteome</keyword>
<dbReference type="EMBL" id="CP003466">
    <property type="protein sequence ID" value="AFT68803.1"/>
    <property type="molecule type" value="Genomic_DNA"/>
</dbReference>
<name>K0C8A8_ALCDB</name>
<accession>K0C8A8</accession>
<dbReference type="SUPFAM" id="SSF48498">
    <property type="entry name" value="Tetracyclin repressor-like, C-terminal domain"/>
    <property type="match status" value="1"/>
</dbReference>
<keyword evidence="2 4" id="KW-0238">DNA-binding</keyword>
<keyword evidence="3" id="KW-0804">Transcription</keyword>
<evidence type="ECO:0000313" key="7">
    <source>
        <dbReference type="Proteomes" id="UP000006286"/>
    </source>
</evidence>
<evidence type="ECO:0000313" key="6">
    <source>
        <dbReference type="EMBL" id="AFT68803.1"/>
    </source>
</evidence>
<feature type="DNA-binding region" description="H-T-H motif" evidence="4">
    <location>
        <begin position="28"/>
        <end position="47"/>
    </location>
</feature>
<reference evidence="6 7" key="1">
    <citation type="journal article" date="2012" name="J. Bacteriol.">
        <title>Complete genome sequence of Alcanivorax dieselolei type strain B5.</title>
        <authorList>
            <person name="Lai Q."/>
            <person name="Li W."/>
            <person name="Shao Z."/>
        </authorList>
    </citation>
    <scope>NUCLEOTIDE SEQUENCE [LARGE SCALE GENOMIC DNA]</scope>
    <source>
        <strain evidence="7">DSM 16502 / CGMCC 1.3690 / B-5</strain>
    </source>
</reference>
<feature type="domain" description="HTH tetR-type" evidence="5">
    <location>
        <begin position="5"/>
        <end position="65"/>
    </location>
</feature>
<dbReference type="RefSeq" id="WP_014992884.1">
    <property type="nucleotide sequence ID" value="NC_018691.1"/>
</dbReference>
<dbReference type="PROSITE" id="PS50977">
    <property type="entry name" value="HTH_TETR_2"/>
    <property type="match status" value="1"/>
</dbReference>
<proteinExistence type="predicted"/>
<evidence type="ECO:0000256" key="1">
    <source>
        <dbReference type="ARBA" id="ARBA00023015"/>
    </source>
</evidence>